<reference evidence="2" key="1">
    <citation type="submission" date="2018-12" db="EMBL/GenBank/DDBJ databases">
        <authorList>
            <person name="Will S."/>
            <person name="Neumann-Schaal M."/>
            <person name="Henke P."/>
        </authorList>
    </citation>
    <scope>NUCLEOTIDE SEQUENCE</scope>
    <source>
        <strain evidence="2">PCC 7102</strain>
    </source>
</reference>
<keyword evidence="1" id="KW-1133">Transmembrane helix</keyword>
<reference evidence="2" key="2">
    <citation type="journal article" date="2019" name="Genome Biol. Evol.">
        <title>Day and night: Metabolic profiles and evolutionary relationships of six axenic non-marine cyanobacteria.</title>
        <authorList>
            <person name="Will S.E."/>
            <person name="Henke P."/>
            <person name="Boedeker C."/>
            <person name="Huang S."/>
            <person name="Brinkmann H."/>
            <person name="Rohde M."/>
            <person name="Jarek M."/>
            <person name="Friedl T."/>
            <person name="Seufert S."/>
            <person name="Schumacher M."/>
            <person name="Overmann J."/>
            <person name="Neumann-Schaal M."/>
            <person name="Petersen J."/>
        </authorList>
    </citation>
    <scope>NUCLEOTIDE SEQUENCE [LARGE SCALE GENOMIC DNA]</scope>
    <source>
        <strain evidence="2">PCC 7102</strain>
    </source>
</reference>
<evidence type="ECO:0000256" key="1">
    <source>
        <dbReference type="SAM" id="Phobius"/>
    </source>
</evidence>
<dbReference type="Proteomes" id="UP000271624">
    <property type="component" value="Unassembled WGS sequence"/>
</dbReference>
<organism evidence="2 3">
    <name type="scientific">Dulcicalothrix desertica PCC 7102</name>
    <dbReference type="NCBI Taxonomy" id="232991"/>
    <lineage>
        <taxon>Bacteria</taxon>
        <taxon>Bacillati</taxon>
        <taxon>Cyanobacteriota</taxon>
        <taxon>Cyanophyceae</taxon>
        <taxon>Nostocales</taxon>
        <taxon>Calotrichaceae</taxon>
        <taxon>Dulcicalothrix</taxon>
    </lineage>
</organism>
<dbReference type="EMBL" id="RSCL01000012">
    <property type="protein sequence ID" value="RUT03838.1"/>
    <property type="molecule type" value="Genomic_DNA"/>
</dbReference>
<name>A0A3S1CB98_9CYAN</name>
<dbReference type="RefSeq" id="WP_127083115.1">
    <property type="nucleotide sequence ID" value="NZ_RSCL01000012.1"/>
</dbReference>
<keyword evidence="1" id="KW-0812">Transmembrane</keyword>
<evidence type="ECO:0000313" key="2">
    <source>
        <dbReference type="EMBL" id="RUT03838.1"/>
    </source>
</evidence>
<dbReference type="InterPro" id="IPR046641">
    <property type="entry name" value="DUF6753"/>
</dbReference>
<feature type="transmembrane region" description="Helical" evidence="1">
    <location>
        <begin position="125"/>
        <end position="149"/>
    </location>
</feature>
<sequence>MVHTLRQAKNESFLNRLLEGKDADFQRRVLAITVEHGLSTSDPLFLVMLATGQLQVLLEDKPNELEGLFERWSTALYDHLEKTKQAMEEQKRISLKGLEVEIGACVQRLIKKAESKQQSRLKVMLPALGLIVAATGFGVLAGLSVPVWLAGGYAPLKPRLLTVSETETLSWANSSQGKLARNISIWNSESLTNLYCTKASAQNSLVARERGQKRISDYCLLRVKAP</sequence>
<accession>A0A3S1CB98</accession>
<keyword evidence="3" id="KW-1185">Reference proteome</keyword>
<keyword evidence="1" id="KW-0472">Membrane</keyword>
<comment type="caution">
    <text evidence="2">The sequence shown here is derived from an EMBL/GenBank/DDBJ whole genome shotgun (WGS) entry which is preliminary data.</text>
</comment>
<dbReference type="OrthoDB" id="510136at2"/>
<dbReference type="Pfam" id="PF20538">
    <property type="entry name" value="DUF6753"/>
    <property type="match status" value="1"/>
</dbReference>
<dbReference type="AlphaFoldDB" id="A0A3S1CB98"/>
<proteinExistence type="predicted"/>
<gene>
    <name evidence="2" type="ORF">DSM106972_047520</name>
</gene>
<evidence type="ECO:0000313" key="3">
    <source>
        <dbReference type="Proteomes" id="UP000271624"/>
    </source>
</evidence>
<protein>
    <submittedName>
        <fullName evidence="2">Uncharacterized protein</fullName>
    </submittedName>
</protein>